<dbReference type="OrthoDB" id="6783349at2759"/>
<organism evidence="1 2">
    <name type="scientific">Oryctes borbonicus</name>
    <dbReference type="NCBI Taxonomy" id="1629725"/>
    <lineage>
        <taxon>Eukaryota</taxon>
        <taxon>Metazoa</taxon>
        <taxon>Ecdysozoa</taxon>
        <taxon>Arthropoda</taxon>
        <taxon>Hexapoda</taxon>
        <taxon>Insecta</taxon>
        <taxon>Pterygota</taxon>
        <taxon>Neoptera</taxon>
        <taxon>Endopterygota</taxon>
        <taxon>Coleoptera</taxon>
        <taxon>Polyphaga</taxon>
        <taxon>Scarabaeiformia</taxon>
        <taxon>Scarabaeidae</taxon>
        <taxon>Dynastinae</taxon>
        <taxon>Oryctes</taxon>
    </lineage>
</organism>
<feature type="non-terminal residue" evidence="1">
    <location>
        <position position="100"/>
    </location>
</feature>
<protein>
    <submittedName>
        <fullName evidence="1">Uncharacterized protein</fullName>
    </submittedName>
</protein>
<sequence>MSSKTTYRKNIELSTVKALFSPDRIQGRMDWFMYRDIRYVDEKEPLKYFWKHAHVSEDISRFDLLVESMMSCSLPIVPVIQPLSTLNSQADFPIHIGIKV</sequence>
<gene>
    <name evidence="1" type="ORF">AMK59_1777</name>
</gene>
<evidence type="ECO:0000313" key="2">
    <source>
        <dbReference type="Proteomes" id="UP000051574"/>
    </source>
</evidence>
<keyword evidence="2" id="KW-1185">Reference proteome</keyword>
<evidence type="ECO:0000313" key="1">
    <source>
        <dbReference type="EMBL" id="KRT85715.1"/>
    </source>
</evidence>
<dbReference type="Proteomes" id="UP000051574">
    <property type="component" value="Unassembled WGS sequence"/>
</dbReference>
<comment type="caution">
    <text evidence="1">The sequence shown here is derived from an EMBL/GenBank/DDBJ whole genome shotgun (WGS) entry which is preliminary data.</text>
</comment>
<proteinExistence type="predicted"/>
<accession>A0A0T6BEE3</accession>
<dbReference type="AlphaFoldDB" id="A0A0T6BEE3"/>
<reference evidence="1 2" key="1">
    <citation type="submission" date="2015-09" db="EMBL/GenBank/DDBJ databases">
        <title>Draft genome of the scarab beetle Oryctes borbonicus.</title>
        <authorList>
            <person name="Meyer J.M."/>
            <person name="Markov G.V."/>
            <person name="Baskaran P."/>
            <person name="Herrmann M."/>
            <person name="Sommer R.J."/>
            <person name="Roedelsperger C."/>
        </authorList>
    </citation>
    <scope>NUCLEOTIDE SEQUENCE [LARGE SCALE GENOMIC DNA]</scope>
    <source>
        <strain evidence="1">OB123</strain>
        <tissue evidence="1">Whole animal</tissue>
    </source>
</reference>
<dbReference type="EMBL" id="LJIG01001225">
    <property type="protein sequence ID" value="KRT85715.1"/>
    <property type="molecule type" value="Genomic_DNA"/>
</dbReference>
<name>A0A0T6BEE3_9SCAR</name>